<comment type="caution">
    <text evidence="1">The sequence shown here is derived from an EMBL/GenBank/DDBJ whole genome shotgun (WGS) entry which is preliminary data.</text>
</comment>
<name>A0A8J3AR73_9BURK</name>
<sequence>MADALKSASARYGHIKRRLKRAEPLTGKHLELALDVVGDGSTGDKMLDAISNKLQAGQKLDDYELHLMVDVFLVHVKLSIASSLH</sequence>
<dbReference type="AlphaFoldDB" id="A0A8J3AR73"/>
<dbReference type="RefSeq" id="WP_188381591.1">
    <property type="nucleotide sequence ID" value="NZ_BMDI01000002.1"/>
</dbReference>
<proteinExistence type="predicted"/>
<accession>A0A8J3AR73</accession>
<protein>
    <submittedName>
        <fullName evidence="1">Uncharacterized protein</fullName>
    </submittedName>
</protein>
<gene>
    <name evidence="1" type="ORF">GCM10008066_24120</name>
</gene>
<evidence type="ECO:0000313" key="1">
    <source>
        <dbReference type="EMBL" id="GGI20456.1"/>
    </source>
</evidence>
<keyword evidence="2" id="KW-1185">Reference proteome</keyword>
<evidence type="ECO:0000313" key="2">
    <source>
        <dbReference type="Proteomes" id="UP000642180"/>
    </source>
</evidence>
<dbReference type="Proteomes" id="UP000642180">
    <property type="component" value="Unassembled WGS sequence"/>
</dbReference>
<reference evidence="2" key="1">
    <citation type="journal article" date="2019" name="Int. J. Syst. Evol. Microbiol.">
        <title>The Global Catalogue of Microorganisms (GCM) 10K type strain sequencing project: providing services to taxonomists for standard genome sequencing and annotation.</title>
        <authorList>
            <consortium name="The Broad Institute Genomics Platform"/>
            <consortium name="The Broad Institute Genome Sequencing Center for Infectious Disease"/>
            <person name="Wu L."/>
            <person name="Ma J."/>
        </authorList>
    </citation>
    <scope>NUCLEOTIDE SEQUENCE [LARGE SCALE GENOMIC DNA]</scope>
    <source>
        <strain evidence="2">CCM 2767</strain>
    </source>
</reference>
<dbReference type="EMBL" id="BMDI01000002">
    <property type="protein sequence ID" value="GGI20456.1"/>
    <property type="molecule type" value="Genomic_DNA"/>
</dbReference>
<organism evidence="1 2">
    <name type="scientific">Oxalicibacterium faecigallinarum</name>
    <dbReference type="NCBI Taxonomy" id="573741"/>
    <lineage>
        <taxon>Bacteria</taxon>
        <taxon>Pseudomonadati</taxon>
        <taxon>Pseudomonadota</taxon>
        <taxon>Betaproteobacteria</taxon>
        <taxon>Burkholderiales</taxon>
        <taxon>Oxalobacteraceae</taxon>
        <taxon>Oxalicibacterium</taxon>
    </lineage>
</organism>